<keyword evidence="5" id="KW-0808">Transferase</keyword>
<dbReference type="Gene3D" id="1.10.287.130">
    <property type="match status" value="1"/>
</dbReference>
<evidence type="ECO:0000256" key="4">
    <source>
        <dbReference type="ARBA" id="ARBA00022553"/>
    </source>
</evidence>
<feature type="transmembrane region" description="Helical" evidence="12">
    <location>
        <begin position="80"/>
        <end position="100"/>
    </location>
</feature>
<gene>
    <name evidence="15" type="ORF">WIS52_17895</name>
</gene>
<dbReference type="CDD" id="cd06225">
    <property type="entry name" value="HAMP"/>
    <property type="match status" value="1"/>
</dbReference>
<accession>A0ABV1KD13</accession>
<dbReference type="Proteomes" id="UP001494902">
    <property type="component" value="Unassembled WGS sequence"/>
</dbReference>
<feature type="compositionally biased region" description="Pro residues" evidence="11">
    <location>
        <begin position="395"/>
        <end position="413"/>
    </location>
</feature>
<dbReference type="SMART" id="SM00388">
    <property type="entry name" value="HisKA"/>
    <property type="match status" value="1"/>
</dbReference>
<organism evidence="15 16">
    <name type="scientific">Pseudonocardia nematodicida</name>
    <dbReference type="NCBI Taxonomy" id="1206997"/>
    <lineage>
        <taxon>Bacteria</taxon>
        <taxon>Bacillati</taxon>
        <taxon>Actinomycetota</taxon>
        <taxon>Actinomycetes</taxon>
        <taxon>Pseudonocardiales</taxon>
        <taxon>Pseudonocardiaceae</taxon>
        <taxon>Pseudonocardia</taxon>
    </lineage>
</organism>
<feature type="region of interest" description="Disordered" evidence="11">
    <location>
        <begin position="381"/>
        <end position="432"/>
    </location>
</feature>
<evidence type="ECO:0000256" key="9">
    <source>
        <dbReference type="ARBA" id="ARBA00023012"/>
    </source>
</evidence>
<dbReference type="PRINTS" id="PR00344">
    <property type="entry name" value="BCTRLSENSOR"/>
</dbReference>
<dbReference type="SUPFAM" id="SSF55874">
    <property type="entry name" value="ATPase domain of HSP90 chaperone/DNA topoisomerase II/histidine kinase"/>
    <property type="match status" value="1"/>
</dbReference>
<dbReference type="PANTHER" id="PTHR45436">
    <property type="entry name" value="SENSOR HISTIDINE KINASE YKOH"/>
    <property type="match status" value="1"/>
</dbReference>
<comment type="catalytic activity">
    <reaction evidence="1">
        <text>ATP + protein L-histidine = ADP + protein N-phospho-L-histidine.</text>
        <dbReference type="EC" id="2.7.13.3"/>
    </reaction>
</comment>
<evidence type="ECO:0000256" key="11">
    <source>
        <dbReference type="SAM" id="MobiDB-lite"/>
    </source>
</evidence>
<dbReference type="Pfam" id="PF02518">
    <property type="entry name" value="HATPase_c"/>
    <property type="match status" value="1"/>
</dbReference>
<keyword evidence="6 12" id="KW-0812">Transmembrane</keyword>
<dbReference type="PROSITE" id="PS50885">
    <property type="entry name" value="HAMP"/>
    <property type="match status" value="1"/>
</dbReference>
<dbReference type="SMART" id="SM00387">
    <property type="entry name" value="HATPase_c"/>
    <property type="match status" value="1"/>
</dbReference>
<dbReference type="SUPFAM" id="SSF158472">
    <property type="entry name" value="HAMP domain-like"/>
    <property type="match status" value="1"/>
</dbReference>
<proteinExistence type="predicted"/>
<dbReference type="EMBL" id="JBEDNQ010000007">
    <property type="protein sequence ID" value="MEQ3552350.1"/>
    <property type="molecule type" value="Genomic_DNA"/>
</dbReference>
<evidence type="ECO:0000313" key="15">
    <source>
        <dbReference type="EMBL" id="MEQ3552350.1"/>
    </source>
</evidence>
<feature type="compositionally biased region" description="Low complexity" evidence="11">
    <location>
        <begin position="383"/>
        <end position="394"/>
    </location>
</feature>
<keyword evidence="4" id="KW-0597">Phosphoprotein</keyword>
<feature type="domain" description="HAMP" evidence="14">
    <location>
        <begin position="101"/>
        <end position="154"/>
    </location>
</feature>
<comment type="subcellular location">
    <subcellularLocation>
        <location evidence="2">Cell membrane</location>
    </subcellularLocation>
</comment>
<keyword evidence="10 12" id="KW-0472">Membrane</keyword>
<dbReference type="InterPro" id="IPR003660">
    <property type="entry name" value="HAMP_dom"/>
</dbReference>
<dbReference type="InterPro" id="IPR005467">
    <property type="entry name" value="His_kinase_dom"/>
</dbReference>
<dbReference type="Gene3D" id="3.30.565.10">
    <property type="entry name" value="Histidine kinase-like ATPase, C-terminal domain"/>
    <property type="match status" value="1"/>
</dbReference>
<dbReference type="PANTHER" id="PTHR45436:SF5">
    <property type="entry name" value="SENSOR HISTIDINE KINASE TRCS"/>
    <property type="match status" value="1"/>
</dbReference>
<name>A0ABV1KD13_9PSEU</name>
<evidence type="ECO:0000256" key="7">
    <source>
        <dbReference type="ARBA" id="ARBA00022777"/>
    </source>
</evidence>
<evidence type="ECO:0000256" key="8">
    <source>
        <dbReference type="ARBA" id="ARBA00022989"/>
    </source>
</evidence>
<dbReference type="Gene3D" id="6.10.340.10">
    <property type="match status" value="1"/>
</dbReference>
<evidence type="ECO:0000259" key="14">
    <source>
        <dbReference type="PROSITE" id="PS50885"/>
    </source>
</evidence>
<dbReference type="InterPro" id="IPR003661">
    <property type="entry name" value="HisK_dim/P_dom"/>
</dbReference>
<dbReference type="GO" id="GO:0016301">
    <property type="term" value="F:kinase activity"/>
    <property type="evidence" value="ECO:0007669"/>
    <property type="project" value="UniProtKB-KW"/>
</dbReference>
<feature type="domain" description="Histidine kinase" evidence="13">
    <location>
        <begin position="162"/>
        <end position="386"/>
    </location>
</feature>
<dbReference type="SUPFAM" id="SSF47384">
    <property type="entry name" value="Homodimeric domain of signal transducing histidine kinase"/>
    <property type="match status" value="1"/>
</dbReference>
<dbReference type="InterPro" id="IPR036097">
    <property type="entry name" value="HisK_dim/P_sf"/>
</dbReference>
<dbReference type="PROSITE" id="PS50109">
    <property type="entry name" value="HIS_KIN"/>
    <property type="match status" value="1"/>
</dbReference>
<keyword evidence="7 15" id="KW-0418">Kinase</keyword>
<sequence>MSRAVLPARWRLRHRLTLLATVLVAVVAALLLWLGWALVGAAVAGTPALPGTVVVNGVPVPAETARDAIAASARDEVLRAGLIAFPLVVVAGAVTAWVLVGRVLDPLHRVVETASGLSAGSLDERVGLESARGEVAELAAAFDAMLDRLQAAFDAQRRFVANAGHELRTPLAVLRTEIDVTLQDPDPDPAELRRMAEVVRDAGRRCDELVSGLLLLARTEATGPLAGADRTEVDLAGVLATELDAVAADVAARALTVRTGVPAAPGGPATVAGDGVLLHRLVANLMENAVRHNRDGGWIEAGCETMPDGGVRLRVASSGPELVHGQVAELFEPFRRGPVARTAHTRGSGLGLSIVRAIAAAHGGHVRGEPVPGGGLEVRVTLSGTGRPGAAASPPAAPPPIASPPPTAPPPTVPRRDPSWEGSPREVRSKDR</sequence>
<evidence type="ECO:0000256" key="1">
    <source>
        <dbReference type="ARBA" id="ARBA00000085"/>
    </source>
</evidence>
<feature type="compositionally biased region" description="Basic and acidic residues" evidence="11">
    <location>
        <begin position="414"/>
        <end position="432"/>
    </location>
</feature>
<dbReference type="Pfam" id="PF00512">
    <property type="entry name" value="HisKA"/>
    <property type="match status" value="1"/>
</dbReference>
<dbReference type="CDD" id="cd00075">
    <property type="entry name" value="HATPase"/>
    <property type="match status" value="1"/>
</dbReference>
<dbReference type="InterPro" id="IPR036890">
    <property type="entry name" value="HATPase_C_sf"/>
</dbReference>
<reference evidence="15 16" key="1">
    <citation type="submission" date="2024-03" db="EMBL/GenBank/DDBJ databases">
        <title>Draft genome sequence of Pseudonocardia nematodicida JCM 31783.</title>
        <authorList>
            <person name="Butdee W."/>
            <person name="Duangmal K."/>
        </authorList>
    </citation>
    <scope>NUCLEOTIDE SEQUENCE [LARGE SCALE GENOMIC DNA]</scope>
    <source>
        <strain evidence="15 16">JCM 31783</strain>
    </source>
</reference>
<evidence type="ECO:0000256" key="3">
    <source>
        <dbReference type="ARBA" id="ARBA00012438"/>
    </source>
</evidence>
<keyword evidence="8 12" id="KW-1133">Transmembrane helix</keyword>
<dbReference type="InterPro" id="IPR003594">
    <property type="entry name" value="HATPase_dom"/>
</dbReference>
<evidence type="ECO:0000256" key="12">
    <source>
        <dbReference type="SAM" id="Phobius"/>
    </source>
</evidence>
<dbReference type="Pfam" id="PF00672">
    <property type="entry name" value="HAMP"/>
    <property type="match status" value="1"/>
</dbReference>
<keyword evidence="16" id="KW-1185">Reference proteome</keyword>
<dbReference type="EC" id="2.7.13.3" evidence="3"/>
<evidence type="ECO:0000256" key="6">
    <source>
        <dbReference type="ARBA" id="ARBA00022692"/>
    </source>
</evidence>
<comment type="caution">
    <text evidence="15">The sequence shown here is derived from an EMBL/GenBank/DDBJ whole genome shotgun (WGS) entry which is preliminary data.</text>
</comment>
<dbReference type="RefSeq" id="WP_349299417.1">
    <property type="nucleotide sequence ID" value="NZ_JBEDNQ010000007.1"/>
</dbReference>
<protein>
    <recommendedName>
        <fullName evidence="3">histidine kinase</fullName>
        <ecNumber evidence="3">2.7.13.3</ecNumber>
    </recommendedName>
</protein>
<dbReference type="SMART" id="SM00304">
    <property type="entry name" value="HAMP"/>
    <property type="match status" value="1"/>
</dbReference>
<dbReference type="InterPro" id="IPR050428">
    <property type="entry name" value="TCS_sensor_his_kinase"/>
</dbReference>
<evidence type="ECO:0000259" key="13">
    <source>
        <dbReference type="PROSITE" id="PS50109"/>
    </source>
</evidence>
<evidence type="ECO:0000256" key="10">
    <source>
        <dbReference type="ARBA" id="ARBA00023136"/>
    </source>
</evidence>
<evidence type="ECO:0000256" key="5">
    <source>
        <dbReference type="ARBA" id="ARBA00022679"/>
    </source>
</evidence>
<evidence type="ECO:0000313" key="16">
    <source>
        <dbReference type="Proteomes" id="UP001494902"/>
    </source>
</evidence>
<dbReference type="CDD" id="cd00082">
    <property type="entry name" value="HisKA"/>
    <property type="match status" value="1"/>
</dbReference>
<dbReference type="InterPro" id="IPR004358">
    <property type="entry name" value="Sig_transdc_His_kin-like_C"/>
</dbReference>
<evidence type="ECO:0000256" key="2">
    <source>
        <dbReference type="ARBA" id="ARBA00004236"/>
    </source>
</evidence>
<keyword evidence="9" id="KW-0902">Two-component regulatory system</keyword>